<evidence type="ECO:0000313" key="2">
    <source>
        <dbReference type="Proteomes" id="UP001219568"/>
    </source>
</evidence>
<name>A0AAD6ICR7_PENCN</name>
<dbReference type="PANTHER" id="PTHR37574:SF1">
    <property type="entry name" value="LIPASE B"/>
    <property type="match status" value="1"/>
</dbReference>
<evidence type="ECO:0000313" key="1">
    <source>
        <dbReference type="EMBL" id="KAJ6043462.1"/>
    </source>
</evidence>
<reference evidence="1" key="2">
    <citation type="submission" date="2023-01" db="EMBL/GenBank/DDBJ databases">
        <authorList>
            <person name="Petersen C."/>
        </authorList>
    </citation>
    <scope>NUCLEOTIDE SEQUENCE</scope>
    <source>
        <strain evidence="1">IBT 15450</strain>
    </source>
</reference>
<dbReference type="GO" id="GO:0017000">
    <property type="term" value="P:antibiotic biosynthetic process"/>
    <property type="evidence" value="ECO:0007669"/>
    <property type="project" value="UniProtKB-ARBA"/>
</dbReference>
<organism evidence="1 2">
    <name type="scientific">Penicillium canescens</name>
    <dbReference type="NCBI Taxonomy" id="5083"/>
    <lineage>
        <taxon>Eukaryota</taxon>
        <taxon>Fungi</taxon>
        <taxon>Dikarya</taxon>
        <taxon>Ascomycota</taxon>
        <taxon>Pezizomycotina</taxon>
        <taxon>Eurotiomycetes</taxon>
        <taxon>Eurotiomycetidae</taxon>
        <taxon>Eurotiales</taxon>
        <taxon>Aspergillaceae</taxon>
        <taxon>Penicillium</taxon>
    </lineage>
</organism>
<reference evidence="1" key="1">
    <citation type="journal article" date="2023" name="IMA Fungus">
        <title>Comparative genomic study of the Penicillium genus elucidates a diverse pangenome and 15 lateral gene transfer events.</title>
        <authorList>
            <person name="Petersen C."/>
            <person name="Sorensen T."/>
            <person name="Nielsen M.R."/>
            <person name="Sondergaard T.E."/>
            <person name="Sorensen J.L."/>
            <person name="Fitzpatrick D.A."/>
            <person name="Frisvad J.C."/>
            <person name="Nielsen K.L."/>
        </authorList>
    </citation>
    <scope>NUCLEOTIDE SEQUENCE</scope>
    <source>
        <strain evidence="1">IBT 15450</strain>
    </source>
</reference>
<dbReference type="EMBL" id="JAQJZL010000004">
    <property type="protein sequence ID" value="KAJ6043462.1"/>
    <property type="molecule type" value="Genomic_DNA"/>
</dbReference>
<proteinExistence type="predicted"/>
<dbReference type="InterPro" id="IPR029058">
    <property type="entry name" value="AB_hydrolase_fold"/>
</dbReference>
<protein>
    <submittedName>
        <fullName evidence="1">Uncharacterized protein</fullName>
    </submittedName>
</protein>
<accession>A0AAD6ICR7</accession>
<dbReference type="AlphaFoldDB" id="A0AAD6ICR7"/>
<keyword evidence="2" id="KW-1185">Reference proteome</keyword>
<dbReference type="InterPro" id="IPR053228">
    <property type="entry name" value="Stereospecific_Lipase"/>
</dbReference>
<dbReference type="Gene3D" id="3.40.50.1820">
    <property type="entry name" value="alpha/beta hydrolase"/>
    <property type="match status" value="1"/>
</dbReference>
<dbReference type="Proteomes" id="UP001219568">
    <property type="component" value="Unassembled WGS sequence"/>
</dbReference>
<dbReference type="GO" id="GO:0072330">
    <property type="term" value="P:monocarboxylic acid biosynthetic process"/>
    <property type="evidence" value="ECO:0007669"/>
    <property type="project" value="UniProtKB-ARBA"/>
</dbReference>
<sequence length="374" mass="40112">MKQANQTLHGYLFGKDAAQAIDLEPKPDMMLLEYISRFVSHLDQADKLLTPQSPESALSAIQSIISKGTPSIFDVASGIAEAGLVPPDVISILYGYLDSELNSLSHQNPAPARKIHPKAAGDAPYSTLEDTLRAAIFIPDSFSFGRARTPLGDSIPIDAVWFNLLRASNAEYVSHAINYISTLCADKLLAVISWSQDGLNTQWALKYWPSTRALVKDFIAISPGFHGTLVRLLVCTSLDLVLCTPCLWQQGWDTEYIRTLRGDCGDSAYVPTTVYSTFDEIVQPMSGPSASAILGDVRRVGVTNVISCRPAPRCPLVVSILTMAFCLSAGAGAGAGFEGSVGTEGLLLIAVAGLVLYKPQALGEPPIMDYASSE</sequence>
<dbReference type="PANTHER" id="PTHR37574">
    <property type="entry name" value="LIPASE B"/>
    <property type="match status" value="1"/>
</dbReference>
<gene>
    <name evidence="1" type="ORF">N7460_004817</name>
</gene>
<comment type="caution">
    <text evidence="1">The sequence shown here is derived from an EMBL/GenBank/DDBJ whole genome shotgun (WGS) entry which is preliminary data.</text>
</comment>